<dbReference type="AlphaFoldDB" id="A0A1M5KAQ7"/>
<proteinExistence type="inferred from homology"/>
<comment type="function">
    <text evidence="10">Catalyzes the formation of S-adenosylmethionine (AdoMet) from methionine and ATP. The overall synthetic reaction is composed of two sequential steps, AdoMet formation and the subsequent tripolyphosphate hydrolysis which occurs prior to release of AdoMet from the enzyme.</text>
</comment>
<feature type="binding site" description="in other chain" evidence="10">
    <location>
        <position position="277"/>
    </location>
    <ligand>
        <name>L-methionine</name>
        <dbReference type="ChEBI" id="CHEBI:57844"/>
        <note>ligand shared between two neighboring subunits</note>
    </ligand>
</feature>
<feature type="binding site" description="in other chain" evidence="10">
    <location>
        <position position="58"/>
    </location>
    <ligand>
        <name>L-methionine</name>
        <dbReference type="ChEBI" id="CHEBI:57844"/>
        <note>ligand shared between two neighboring subunits</note>
    </ligand>
</feature>
<feature type="region of interest" description="Flexible loop" evidence="10">
    <location>
        <begin position="106"/>
        <end position="116"/>
    </location>
</feature>
<feature type="binding site" evidence="10">
    <location>
        <position position="273"/>
    </location>
    <ligand>
        <name>ATP</name>
        <dbReference type="ChEBI" id="CHEBI:30616"/>
        <note>ligand shared between two neighboring subunits</note>
    </ligand>
</feature>
<feature type="domain" description="S-adenosylmethionine synthetase central" evidence="14">
    <location>
        <begin position="122"/>
        <end position="238"/>
    </location>
</feature>
<dbReference type="PANTHER" id="PTHR11964">
    <property type="entry name" value="S-ADENOSYLMETHIONINE SYNTHETASE"/>
    <property type="match status" value="1"/>
</dbReference>
<dbReference type="InterPro" id="IPR022630">
    <property type="entry name" value="S-AdoMet_synt_C"/>
</dbReference>
<feature type="domain" description="S-adenosylmethionine synthetase C-terminal" evidence="15">
    <location>
        <begin position="240"/>
        <end position="382"/>
    </location>
</feature>
<feature type="binding site" description="in other chain" evidence="10">
    <location>
        <position position="17"/>
    </location>
    <ligand>
        <name>ATP</name>
        <dbReference type="ChEBI" id="CHEBI:30616"/>
        <note>ligand shared between two neighboring subunits</note>
    </ligand>
</feature>
<dbReference type="InterPro" id="IPR022628">
    <property type="entry name" value="S-AdoMet_synt_N"/>
</dbReference>
<accession>A0A1M5KAQ7</accession>
<evidence type="ECO:0000259" key="15">
    <source>
        <dbReference type="Pfam" id="PF02773"/>
    </source>
</evidence>
<dbReference type="GO" id="GO:0004478">
    <property type="term" value="F:methionine adenosyltransferase activity"/>
    <property type="evidence" value="ECO:0007669"/>
    <property type="project" value="UniProtKB-UniRule"/>
</dbReference>
<dbReference type="Pfam" id="PF02773">
    <property type="entry name" value="S-AdoMet_synt_C"/>
    <property type="match status" value="1"/>
</dbReference>
<dbReference type="InterPro" id="IPR022631">
    <property type="entry name" value="ADOMET_SYNTHASE_CS"/>
</dbReference>
<evidence type="ECO:0000256" key="5">
    <source>
        <dbReference type="ARBA" id="ARBA00022723"/>
    </source>
</evidence>
<comment type="similarity">
    <text evidence="2 10 12">Belongs to the AdoMet synthase family.</text>
</comment>
<evidence type="ECO:0000256" key="4">
    <source>
        <dbReference type="ARBA" id="ARBA00022679"/>
    </source>
</evidence>
<evidence type="ECO:0000256" key="12">
    <source>
        <dbReference type="RuleBase" id="RU004462"/>
    </source>
</evidence>
<dbReference type="InterPro" id="IPR022636">
    <property type="entry name" value="S-AdoMet_synthetase_sfam"/>
</dbReference>
<dbReference type="GO" id="GO:0006730">
    <property type="term" value="P:one-carbon metabolic process"/>
    <property type="evidence" value="ECO:0007669"/>
    <property type="project" value="UniProtKB-KW"/>
</dbReference>
<dbReference type="UniPathway" id="UPA00315">
    <property type="reaction ID" value="UER00080"/>
</dbReference>
<organism evidence="16 17">
    <name type="scientific">Cognatishimia maritima</name>
    <dbReference type="NCBI Taxonomy" id="870908"/>
    <lineage>
        <taxon>Bacteria</taxon>
        <taxon>Pseudomonadati</taxon>
        <taxon>Pseudomonadota</taxon>
        <taxon>Alphaproteobacteria</taxon>
        <taxon>Rhodobacterales</taxon>
        <taxon>Paracoccaceae</taxon>
        <taxon>Cognatishimia</taxon>
    </lineage>
</organism>
<dbReference type="InterPro" id="IPR002133">
    <property type="entry name" value="S-AdoMet_synthetase"/>
</dbReference>
<keyword evidence="17" id="KW-1185">Reference proteome</keyword>
<keyword evidence="7 10" id="KW-0067">ATP-binding</keyword>
<keyword evidence="6 10" id="KW-0547">Nucleotide-binding</keyword>
<dbReference type="Pfam" id="PF02772">
    <property type="entry name" value="S-AdoMet_synt_M"/>
    <property type="match status" value="1"/>
</dbReference>
<evidence type="ECO:0000259" key="14">
    <source>
        <dbReference type="Pfam" id="PF02772"/>
    </source>
</evidence>
<feature type="binding site" evidence="10">
    <location>
        <position position="246"/>
    </location>
    <ligand>
        <name>L-methionine</name>
        <dbReference type="ChEBI" id="CHEBI:57844"/>
        <note>ligand shared between two neighboring subunits</note>
    </ligand>
</feature>
<evidence type="ECO:0000256" key="3">
    <source>
        <dbReference type="ARBA" id="ARBA00022563"/>
    </source>
</evidence>
<comment type="pathway">
    <text evidence="1 10">Amino-acid biosynthesis; S-adenosyl-L-methionine biosynthesis; S-adenosyl-L-methionine from L-methionine: step 1/1.</text>
</comment>
<evidence type="ECO:0000256" key="2">
    <source>
        <dbReference type="ARBA" id="ARBA00009685"/>
    </source>
</evidence>
<comment type="cofactor">
    <cofactor evidence="10">
        <name>Mg(2+)</name>
        <dbReference type="ChEBI" id="CHEBI:18420"/>
    </cofactor>
    <text evidence="10">Binds 2 divalent ions per subunit.</text>
</comment>
<dbReference type="GO" id="GO:0005737">
    <property type="term" value="C:cytoplasm"/>
    <property type="evidence" value="ECO:0007669"/>
    <property type="project" value="UniProtKB-SubCell"/>
</dbReference>
<dbReference type="PROSITE" id="PS00376">
    <property type="entry name" value="ADOMET_SYNTHASE_1"/>
    <property type="match status" value="1"/>
</dbReference>
<dbReference type="PIRSF" id="PIRSF000497">
    <property type="entry name" value="MAT"/>
    <property type="match status" value="1"/>
</dbReference>
<feature type="binding site" evidence="10">
    <location>
        <position position="19"/>
    </location>
    <ligand>
        <name>Mg(2+)</name>
        <dbReference type="ChEBI" id="CHEBI:18420"/>
    </ligand>
</feature>
<evidence type="ECO:0000259" key="13">
    <source>
        <dbReference type="Pfam" id="PF00438"/>
    </source>
</evidence>
<dbReference type="CDD" id="cd18079">
    <property type="entry name" value="S-AdoMet_synt"/>
    <property type="match status" value="1"/>
</dbReference>
<dbReference type="PROSITE" id="PS00377">
    <property type="entry name" value="ADOMET_SYNTHASE_2"/>
    <property type="match status" value="1"/>
</dbReference>
<feature type="binding site" description="in other chain" evidence="10">
    <location>
        <begin position="237"/>
        <end position="238"/>
    </location>
    <ligand>
        <name>ATP</name>
        <dbReference type="ChEBI" id="CHEBI:30616"/>
        <note>ligand shared between two neighboring subunits</note>
    </ligand>
</feature>
<feature type="binding site" description="in other chain" evidence="10">
    <location>
        <position position="106"/>
    </location>
    <ligand>
        <name>L-methionine</name>
        <dbReference type="ChEBI" id="CHEBI:57844"/>
        <note>ligand shared between two neighboring subunits</note>
    </ligand>
</feature>
<dbReference type="Gene3D" id="3.30.300.10">
    <property type="match status" value="3"/>
</dbReference>
<feature type="domain" description="S-adenosylmethionine synthetase N-terminal" evidence="13">
    <location>
        <begin position="5"/>
        <end position="108"/>
    </location>
</feature>
<keyword evidence="3 10" id="KW-0554">One-carbon metabolism</keyword>
<evidence type="ECO:0000256" key="9">
    <source>
        <dbReference type="ARBA" id="ARBA00022958"/>
    </source>
</evidence>
<evidence type="ECO:0000256" key="8">
    <source>
        <dbReference type="ARBA" id="ARBA00022842"/>
    </source>
</evidence>
<keyword evidence="8 10" id="KW-0460">Magnesium</keyword>
<keyword evidence="10" id="KW-0963">Cytoplasm</keyword>
<comment type="catalytic activity">
    <reaction evidence="10">
        <text>L-methionine + ATP + H2O = S-adenosyl-L-methionine + phosphate + diphosphate</text>
        <dbReference type="Rhea" id="RHEA:21080"/>
        <dbReference type="ChEBI" id="CHEBI:15377"/>
        <dbReference type="ChEBI" id="CHEBI:30616"/>
        <dbReference type="ChEBI" id="CHEBI:33019"/>
        <dbReference type="ChEBI" id="CHEBI:43474"/>
        <dbReference type="ChEBI" id="CHEBI:57844"/>
        <dbReference type="ChEBI" id="CHEBI:59789"/>
        <dbReference type="EC" id="2.5.1.6"/>
    </reaction>
</comment>
<evidence type="ECO:0000256" key="10">
    <source>
        <dbReference type="HAMAP-Rule" id="MF_00086"/>
    </source>
</evidence>
<dbReference type="SUPFAM" id="SSF55973">
    <property type="entry name" value="S-adenosylmethionine synthetase"/>
    <property type="match status" value="3"/>
</dbReference>
<comment type="cofactor">
    <cofactor evidence="10">
        <name>K(+)</name>
        <dbReference type="ChEBI" id="CHEBI:29103"/>
    </cofactor>
    <text evidence="10">Binds 1 potassium ion per subunit.</text>
</comment>
<dbReference type="Pfam" id="PF00438">
    <property type="entry name" value="S-AdoMet_synt_N"/>
    <property type="match status" value="1"/>
</dbReference>
<evidence type="ECO:0000256" key="6">
    <source>
        <dbReference type="ARBA" id="ARBA00022741"/>
    </source>
</evidence>
<dbReference type="RefSeq" id="WP_072791066.1">
    <property type="nucleotide sequence ID" value="NZ_FQWM01000001.1"/>
</dbReference>
<feature type="binding site" description="in other chain" evidence="10">
    <location>
        <begin position="252"/>
        <end position="253"/>
    </location>
    <ligand>
        <name>ATP</name>
        <dbReference type="ChEBI" id="CHEBI:30616"/>
        <note>ligand shared between two neighboring subunits</note>
    </ligand>
</feature>
<gene>
    <name evidence="10" type="primary">metK</name>
    <name evidence="16" type="ORF">SAMN04488044_0915</name>
</gene>
<feature type="binding site" evidence="10">
    <location>
        <position position="246"/>
    </location>
    <ligand>
        <name>ATP</name>
        <dbReference type="ChEBI" id="CHEBI:30616"/>
        <note>ligand shared between two neighboring subunits</note>
    </ligand>
</feature>
<dbReference type="GO" id="GO:0005524">
    <property type="term" value="F:ATP binding"/>
    <property type="evidence" value="ECO:0007669"/>
    <property type="project" value="UniProtKB-UniRule"/>
</dbReference>
<comment type="subcellular location">
    <subcellularLocation>
        <location evidence="10 11">Cytoplasm</location>
    </subcellularLocation>
</comment>
<evidence type="ECO:0000313" key="17">
    <source>
        <dbReference type="Proteomes" id="UP000184211"/>
    </source>
</evidence>
<feature type="binding site" evidence="10">
    <location>
        <position position="269"/>
    </location>
    <ligand>
        <name>ATP</name>
        <dbReference type="ChEBI" id="CHEBI:30616"/>
        <note>ligand shared between two neighboring subunits</note>
    </ligand>
</feature>
<evidence type="ECO:0000256" key="1">
    <source>
        <dbReference type="ARBA" id="ARBA00005224"/>
    </source>
</evidence>
<sequence>MARQNYVFTSESVSEGHPDKVCDRISDAVLDALLAEEPEARVACETFATTDRVVIGGEVGLSDQEKLKDYMGKIDEIARACIKDIGYEQDKFHHETVEITNLLHEQSAHIAQGVDARADKDEGAGDQGIMFGYATNETPDLMPAPIQYAHAILRRLAKARKTGEQPVLGPDAKSQLSVRYANGKPVGVSSLVLSTQHLDESLTSEDIRAIVAPYIEEALPEGWLTDDTVWHVNPTGKFVIGGPDGDAGLTGRKIIVDTYGGAAPHGGGAFSGKDPTKVDRSAAYAARYLAKNVVAAGLADKCTLQLSYAIGVSRPLSIYAETHGTGKVSAKQIEKAVAQVMDLTPRGIREHLQMNKPIYQRTAAYGHFGRKPDADGGFSWERTDLADALTSAI</sequence>
<dbReference type="HAMAP" id="MF_00086">
    <property type="entry name" value="S_AdoMet_synth1"/>
    <property type="match status" value="1"/>
</dbReference>
<feature type="binding site" evidence="10">
    <location>
        <position position="45"/>
    </location>
    <ligand>
        <name>K(+)</name>
        <dbReference type="ChEBI" id="CHEBI:29103"/>
    </ligand>
</feature>
<keyword evidence="9 10" id="KW-0630">Potassium</keyword>
<dbReference type="EMBL" id="FQWM01000001">
    <property type="protein sequence ID" value="SHG49818.1"/>
    <property type="molecule type" value="Genomic_DNA"/>
</dbReference>
<dbReference type="InterPro" id="IPR022629">
    <property type="entry name" value="S-AdoMet_synt_central"/>
</dbReference>
<dbReference type="OrthoDB" id="9801686at2"/>
<evidence type="ECO:0000313" key="16">
    <source>
        <dbReference type="EMBL" id="SHG49818.1"/>
    </source>
</evidence>
<dbReference type="Proteomes" id="UP000184211">
    <property type="component" value="Unassembled WGS sequence"/>
</dbReference>
<evidence type="ECO:0000256" key="7">
    <source>
        <dbReference type="ARBA" id="ARBA00022840"/>
    </source>
</evidence>
<protein>
    <recommendedName>
        <fullName evidence="10">S-adenosylmethionine synthase</fullName>
        <shortName evidence="10">AdoMet synthase</shortName>
        <ecNumber evidence="10">2.5.1.6</ecNumber>
    </recommendedName>
    <alternativeName>
        <fullName evidence="10">MAT</fullName>
    </alternativeName>
    <alternativeName>
        <fullName evidence="10">Methionine adenosyltransferase</fullName>
    </alternativeName>
</protein>
<dbReference type="GO" id="GO:0006556">
    <property type="term" value="P:S-adenosylmethionine biosynthetic process"/>
    <property type="evidence" value="ECO:0007669"/>
    <property type="project" value="UniProtKB-UniRule"/>
</dbReference>
<name>A0A1M5KAQ7_9RHOB</name>
<comment type="subunit">
    <text evidence="10">Homotetramer; dimer of dimers.</text>
</comment>
<reference evidence="17" key="1">
    <citation type="submission" date="2016-11" db="EMBL/GenBank/DDBJ databases">
        <authorList>
            <person name="Varghese N."/>
            <person name="Submissions S."/>
        </authorList>
    </citation>
    <scope>NUCLEOTIDE SEQUENCE [LARGE SCALE GENOMIC DNA]</scope>
    <source>
        <strain evidence="17">DSM 28223</strain>
    </source>
</reference>
<keyword evidence="5 10" id="KW-0479">Metal-binding</keyword>
<dbReference type="EC" id="2.5.1.6" evidence="10"/>
<dbReference type="FunFam" id="3.30.300.10:FF:000003">
    <property type="entry name" value="S-adenosylmethionine synthase"/>
    <property type="match status" value="1"/>
</dbReference>
<dbReference type="NCBIfam" id="TIGR01034">
    <property type="entry name" value="metK"/>
    <property type="match status" value="1"/>
</dbReference>
<feature type="binding site" description="in other chain" evidence="10">
    <location>
        <begin position="171"/>
        <end position="173"/>
    </location>
    <ligand>
        <name>ATP</name>
        <dbReference type="ChEBI" id="CHEBI:30616"/>
        <note>ligand shared between two neighboring subunits</note>
    </ligand>
</feature>
<dbReference type="GO" id="GO:0000287">
    <property type="term" value="F:magnesium ion binding"/>
    <property type="evidence" value="ECO:0007669"/>
    <property type="project" value="UniProtKB-UniRule"/>
</dbReference>
<dbReference type="STRING" id="870908.SAMN04488044_0915"/>
<keyword evidence="4 10" id="KW-0808">Transferase</keyword>
<evidence type="ECO:0000256" key="11">
    <source>
        <dbReference type="RuleBase" id="RU000542"/>
    </source>
</evidence>